<accession>A0A4Y9YTB7</accession>
<comment type="caution">
    <text evidence="1">The sequence shown here is derived from an EMBL/GenBank/DDBJ whole genome shotgun (WGS) entry which is preliminary data.</text>
</comment>
<dbReference type="EMBL" id="SEOQ01000355">
    <property type="protein sequence ID" value="TFY64947.1"/>
    <property type="molecule type" value="Genomic_DNA"/>
</dbReference>
<gene>
    <name evidence="1" type="ORF">EVG20_g5779</name>
</gene>
<evidence type="ECO:0000313" key="2">
    <source>
        <dbReference type="Proteomes" id="UP000298327"/>
    </source>
</evidence>
<dbReference type="AlphaFoldDB" id="A0A4Y9YTB7"/>
<protein>
    <submittedName>
        <fullName evidence="1">Uncharacterized protein</fullName>
    </submittedName>
</protein>
<keyword evidence="2" id="KW-1185">Reference proteome</keyword>
<organism evidence="1 2">
    <name type="scientific">Dentipellis fragilis</name>
    <dbReference type="NCBI Taxonomy" id="205917"/>
    <lineage>
        <taxon>Eukaryota</taxon>
        <taxon>Fungi</taxon>
        <taxon>Dikarya</taxon>
        <taxon>Basidiomycota</taxon>
        <taxon>Agaricomycotina</taxon>
        <taxon>Agaricomycetes</taxon>
        <taxon>Russulales</taxon>
        <taxon>Hericiaceae</taxon>
        <taxon>Dentipellis</taxon>
    </lineage>
</organism>
<sequence>MGFDGTHGLASERLRTGGAEATDSLTLDAGIVASLREEGSLCGRRQKLTVPGRCRQHRNPSMLFRGCEGVKKAVVYYRDEVIPRREAAAMMGEEICITRGLALDDDLSCMPPNFGLRESRDSQKTRAQGFFLQEDDLIALFCILRLWQCIVLRRSSACFQHSQRNGRQAAAMIIID</sequence>
<proteinExistence type="predicted"/>
<name>A0A4Y9YTB7_9AGAM</name>
<reference evidence="1 2" key="1">
    <citation type="submission" date="2019-02" db="EMBL/GenBank/DDBJ databases">
        <title>Genome sequencing of the rare red list fungi Dentipellis fragilis.</title>
        <authorList>
            <person name="Buettner E."/>
            <person name="Kellner H."/>
        </authorList>
    </citation>
    <scope>NUCLEOTIDE SEQUENCE [LARGE SCALE GENOMIC DNA]</scope>
    <source>
        <strain evidence="1 2">DSM 105465</strain>
    </source>
</reference>
<evidence type="ECO:0000313" key="1">
    <source>
        <dbReference type="EMBL" id="TFY64947.1"/>
    </source>
</evidence>
<dbReference type="Proteomes" id="UP000298327">
    <property type="component" value="Unassembled WGS sequence"/>
</dbReference>